<evidence type="ECO:0000256" key="1">
    <source>
        <dbReference type="ARBA" id="ARBA00022729"/>
    </source>
</evidence>
<dbReference type="KEGG" id="aagg:ETAA8_14030"/>
<evidence type="ECO:0000256" key="4">
    <source>
        <dbReference type="SAM" id="SignalP"/>
    </source>
</evidence>
<dbReference type="PANTHER" id="PTHR15337:SF11">
    <property type="entry name" value="THIOREDOXIN DOMAIN-CONTAINING PROTEIN"/>
    <property type="match status" value="1"/>
</dbReference>
<protein>
    <submittedName>
        <fullName evidence="6">Thiol:disulfide interchange protein</fullName>
    </submittedName>
</protein>
<keyword evidence="2" id="KW-0175">Coiled coil</keyword>
<dbReference type="RefSeq" id="WP_145086703.1">
    <property type="nucleotide sequence ID" value="NZ_CP036274.1"/>
</dbReference>
<accession>A0A517Y7Y5</accession>
<dbReference type="SUPFAM" id="SSF52833">
    <property type="entry name" value="Thioredoxin-like"/>
    <property type="match status" value="1"/>
</dbReference>
<dbReference type="Proteomes" id="UP000315017">
    <property type="component" value="Chromosome"/>
</dbReference>
<evidence type="ECO:0000313" key="7">
    <source>
        <dbReference type="Proteomes" id="UP000315017"/>
    </source>
</evidence>
<proteinExistence type="predicted"/>
<dbReference type="PROSITE" id="PS51352">
    <property type="entry name" value="THIOREDOXIN_2"/>
    <property type="match status" value="1"/>
</dbReference>
<name>A0A517Y7Y5_9BACT</name>
<dbReference type="EMBL" id="CP036274">
    <property type="protein sequence ID" value="QDU26325.1"/>
    <property type="molecule type" value="Genomic_DNA"/>
</dbReference>
<dbReference type="Gene3D" id="3.40.30.10">
    <property type="entry name" value="Glutaredoxin"/>
    <property type="match status" value="1"/>
</dbReference>
<evidence type="ECO:0000256" key="2">
    <source>
        <dbReference type="SAM" id="Coils"/>
    </source>
</evidence>
<feature type="compositionally biased region" description="Low complexity" evidence="3">
    <location>
        <begin position="157"/>
        <end position="169"/>
    </location>
</feature>
<organism evidence="6 7">
    <name type="scientific">Anatilimnocola aggregata</name>
    <dbReference type="NCBI Taxonomy" id="2528021"/>
    <lineage>
        <taxon>Bacteria</taxon>
        <taxon>Pseudomonadati</taxon>
        <taxon>Planctomycetota</taxon>
        <taxon>Planctomycetia</taxon>
        <taxon>Pirellulales</taxon>
        <taxon>Pirellulaceae</taxon>
        <taxon>Anatilimnocola</taxon>
    </lineage>
</organism>
<dbReference type="CDD" id="cd02947">
    <property type="entry name" value="TRX_family"/>
    <property type="match status" value="1"/>
</dbReference>
<evidence type="ECO:0000313" key="6">
    <source>
        <dbReference type="EMBL" id="QDU26325.1"/>
    </source>
</evidence>
<sequence length="490" mass="52748" precursor="true">MVVRTSLTSLVIFAAAIASAVAQDQMPWVEEFPQACQQASAEGKLVLLHFYSDDCPPCVKVEKNVFSRQDVAATVGKNYVPMKIHARKNPELATKYNVRQWPTDVFVTPSGQEVFRTVSPQTPLEYTNLMNSVAAQTGVGLGRNGNNLPPHQQIAANQAAPNQPGAIPGAPAPNGPWVMPAPRDAIAQVSAQANSQAQWVTNGASSAAQQYAQQTQQNVQQAQQNLQQSGQQSWQFAQAQAGAAVNQTTQALDQTYQATQQAAQQAAQATHDSTQAAANNAKEVLNRYTTPMTAPPAAVAGNPAGFAPWQPAAAPPQQPAVQPVSAQAYQPVSPTQTLAPNAVGTASPYESNPALAPPPAAALASGTYPIVMEGFCPVTLLSKKEWKKGQPEFGAVHRRRTFLFASAEAQQTFLADPDRYSPVMVGYDPVKFMQTGELIDGRATFGLTYRKQIYLFSDDASLKTFWQNPRQFTDGLRQAMTQNERGTTIR</sequence>
<feature type="coiled-coil region" evidence="2">
    <location>
        <begin position="205"/>
        <end position="232"/>
    </location>
</feature>
<feature type="domain" description="Thioredoxin" evidence="5">
    <location>
        <begin position="9"/>
        <end position="135"/>
    </location>
</feature>
<reference evidence="6 7" key="1">
    <citation type="submission" date="2019-02" db="EMBL/GenBank/DDBJ databases">
        <title>Deep-cultivation of Planctomycetes and their phenomic and genomic characterization uncovers novel biology.</title>
        <authorList>
            <person name="Wiegand S."/>
            <person name="Jogler M."/>
            <person name="Boedeker C."/>
            <person name="Pinto D."/>
            <person name="Vollmers J."/>
            <person name="Rivas-Marin E."/>
            <person name="Kohn T."/>
            <person name="Peeters S.H."/>
            <person name="Heuer A."/>
            <person name="Rast P."/>
            <person name="Oberbeckmann S."/>
            <person name="Bunk B."/>
            <person name="Jeske O."/>
            <person name="Meyerdierks A."/>
            <person name="Storesund J.E."/>
            <person name="Kallscheuer N."/>
            <person name="Luecker S."/>
            <person name="Lage O.M."/>
            <person name="Pohl T."/>
            <person name="Merkel B.J."/>
            <person name="Hornburger P."/>
            <person name="Mueller R.-W."/>
            <person name="Bruemmer F."/>
            <person name="Labrenz M."/>
            <person name="Spormann A.M."/>
            <person name="Op den Camp H."/>
            <person name="Overmann J."/>
            <person name="Amann R."/>
            <person name="Jetten M.S.M."/>
            <person name="Mascher T."/>
            <person name="Medema M.H."/>
            <person name="Devos D.P."/>
            <person name="Kaster A.-K."/>
            <person name="Ovreas L."/>
            <person name="Rohde M."/>
            <person name="Galperin M.Y."/>
            <person name="Jogler C."/>
        </authorList>
    </citation>
    <scope>NUCLEOTIDE SEQUENCE [LARGE SCALE GENOMIC DNA]</scope>
    <source>
        <strain evidence="6 7">ETA_A8</strain>
    </source>
</reference>
<keyword evidence="1 4" id="KW-0732">Signal</keyword>
<feature type="region of interest" description="Disordered" evidence="3">
    <location>
        <begin position="157"/>
        <end position="180"/>
    </location>
</feature>
<gene>
    <name evidence="6" type="ORF">ETAA8_14030</name>
</gene>
<dbReference type="Pfam" id="PF13899">
    <property type="entry name" value="Thioredoxin_7"/>
    <property type="match status" value="1"/>
</dbReference>
<dbReference type="OrthoDB" id="244344at2"/>
<dbReference type="InterPro" id="IPR051099">
    <property type="entry name" value="AGR/TXD"/>
</dbReference>
<feature type="chain" id="PRO_5021922972" evidence="4">
    <location>
        <begin position="23"/>
        <end position="490"/>
    </location>
</feature>
<evidence type="ECO:0000256" key="3">
    <source>
        <dbReference type="SAM" id="MobiDB-lite"/>
    </source>
</evidence>
<dbReference type="PANTHER" id="PTHR15337">
    <property type="entry name" value="ANTERIOR GRADIENT PROTEIN-RELATED"/>
    <property type="match status" value="1"/>
</dbReference>
<feature type="signal peptide" evidence="4">
    <location>
        <begin position="1"/>
        <end position="22"/>
    </location>
</feature>
<keyword evidence="7" id="KW-1185">Reference proteome</keyword>
<evidence type="ECO:0000259" key="5">
    <source>
        <dbReference type="PROSITE" id="PS51352"/>
    </source>
</evidence>
<dbReference type="InterPro" id="IPR013766">
    <property type="entry name" value="Thioredoxin_domain"/>
</dbReference>
<dbReference type="InterPro" id="IPR036249">
    <property type="entry name" value="Thioredoxin-like_sf"/>
</dbReference>
<dbReference type="AlphaFoldDB" id="A0A517Y7Y5"/>